<feature type="domain" description="RNA polymerase sigma factor 70 region 4 type 2" evidence="7">
    <location>
        <begin position="108"/>
        <end position="155"/>
    </location>
</feature>
<keyword evidence="3" id="KW-0731">Sigma factor</keyword>
<keyword evidence="9" id="KW-1185">Reference proteome</keyword>
<dbReference type="STRING" id="649349.Lbys_3563"/>
<evidence type="ECO:0000256" key="4">
    <source>
        <dbReference type="ARBA" id="ARBA00023125"/>
    </source>
</evidence>
<reference key="1">
    <citation type="submission" date="2010-11" db="EMBL/GenBank/DDBJ databases">
        <title>The complete genome of Leadbetterella byssophila DSM 17132.</title>
        <authorList>
            <consortium name="US DOE Joint Genome Institute (JGI-PGF)"/>
            <person name="Lucas S."/>
            <person name="Copeland A."/>
            <person name="Lapidus A."/>
            <person name="Glavina del Rio T."/>
            <person name="Dalin E."/>
            <person name="Tice H."/>
            <person name="Bruce D."/>
            <person name="Goodwin L."/>
            <person name="Pitluck S."/>
            <person name="Kyrpides N."/>
            <person name="Mavromatis K."/>
            <person name="Ivanova N."/>
            <person name="Teshima H."/>
            <person name="Brettin T."/>
            <person name="Detter J.C."/>
            <person name="Han C."/>
            <person name="Tapia R."/>
            <person name="Land M."/>
            <person name="Hauser L."/>
            <person name="Markowitz V."/>
            <person name="Cheng J.-F."/>
            <person name="Hugenholtz P."/>
            <person name="Woyke T."/>
            <person name="Wu D."/>
            <person name="Tindall B."/>
            <person name="Pomrenke H.G."/>
            <person name="Brambilla E."/>
            <person name="Klenk H.-P."/>
            <person name="Eisen J.A."/>
        </authorList>
    </citation>
    <scope>NUCLEOTIDE SEQUENCE [LARGE SCALE GENOMIC DNA]</scope>
    <source>
        <strain>DSM 17132</strain>
    </source>
</reference>
<dbReference type="Pfam" id="PF04542">
    <property type="entry name" value="Sigma70_r2"/>
    <property type="match status" value="1"/>
</dbReference>
<comment type="similarity">
    <text evidence="1">Belongs to the sigma-70 factor family. ECF subfamily.</text>
</comment>
<dbReference type="InterPro" id="IPR039425">
    <property type="entry name" value="RNA_pol_sigma-70-like"/>
</dbReference>
<dbReference type="InterPro" id="IPR014284">
    <property type="entry name" value="RNA_pol_sigma-70_dom"/>
</dbReference>
<evidence type="ECO:0000259" key="7">
    <source>
        <dbReference type="Pfam" id="PF08281"/>
    </source>
</evidence>
<protein>
    <submittedName>
        <fullName evidence="8">RNA polymerase, sigma-24 subunit, ECF subfamily</fullName>
    </submittedName>
</protein>
<dbReference type="SUPFAM" id="SSF88659">
    <property type="entry name" value="Sigma3 and sigma4 domains of RNA polymerase sigma factors"/>
    <property type="match status" value="1"/>
</dbReference>
<dbReference type="PANTHER" id="PTHR43133">
    <property type="entry name" value="RNA POLYMERASE ECF-TYPE SIGMA FACTO"/>
    <property type="match status" value="1"/>
</dbReference>
<dbReference type="Gene3D" id="1.10.1740.10">
    <property type="match status" value="1"/>
</dbReference>
<proteinExistence type="inferred from homology"/>
<dbReference type="KEGG" id="lby:Lbys_3563"/>
<accession>E4RZ93</accession>
<gene>
    <name evidence="8" type="ordered locus">Lbys_3563</name>
</gene>
<dbReference type="InterPro" id="IPR013325">
    <property type="entry name" value="RNA_pol_sigma_r2"/>
</dbReference>
<dbReference type="InterPro" id="IPR013249">
    <property type="entry name" value="RNA_pol_sigma70_r4_t2"/>
</dbReference>
<evidence type="ECO:0000313" key="8">
    <source>
        <dbReference type="EMBL" id="ADQ19211.1"/>
    </source>
</evidence>
<dbReference type="GO" id="GO:0016987">
    <property type="term" value="F:sigma factor activity"/>
    <property type="evidence" value="ECO:0007669"/>
    <property type="project" value="UniProtKB-KW"/>
</dbReference>
<dbReference type="Proteomes" id="UP000007435">
    <property type="component" value="Chromosome"/>
</dbReference>
<dbReference type="InterPro" id="IPR007627">
    <property type="entry name" value="RNA_pol_sigma70_r2"/>
</dbReference>
<dbReference type="RefSeq" id="WP_013410232.1">
    <property type="nucleotide sequence ID" value="NC_014655.1"/>
</dbReference>
<dbReference type="AlphaFoldDB" id="E4RZ93"/>
<reference evidence="8 9" key="2">
    <citation type="journal article" date="2011" name="Stand. Genomic Sci.">
        <title>Complete genome sequence of Leadbetterella byssophila type strain (4M15).</title>
        <authorList>
            <person name="Abt B."/>
            <person name="Teshima H."/>
            <person name="Lucas S."/>
            <person name="Lapidus A."/>
            <person name="Del Rio T.G."/>
            <person name="Nolan M."/>
            <person name="Tice H."/>
            <person name="Cheng J.F."/>
            <person name="Pitluck S."/>
            <person name="Liolios K."/>
            <person name="Pagani I."/>
            <person name="Ivanova N."/>
            <person name="Mavromatis K."/>
            <person name="Pati A."/>
            <person name="Tapia R."/>
            <person name="Han C."/>
            <person name="Goodwin L."/>
            <person name="Chen A."/>
            <person name="Palaniappan K."/>
            <person name="Land M."/>
            <person name="Hauser L."/>
            <person name="Chang Y.J."/>
            <person name="Jeffries C.D."/>
            <person name="Rohde M."/>
            <person name="Goker M."/>
            <person name="Tindall B.J."/>
            <person name="Detter J.C."/>
            <person name="Woyke T."/>
            <person name="Bristow J."/>
            <person name="Eisen J.A."/>
            <person name="Markowitz V."/>
            <person name="Hugenholtz P."/>
            <person name="Klenk H.P."/>
            <person name="Kyrpides N.C."/>
        </authorList>
    </citation>
    <scope>NUCLEOTIDE SEQUENCE [LARGE SCALE GENOMIC DNA]</scope>
    <source>
        <strain evidence="9">DSM 17132 / JCM 16389 / KACC 11308 / NBRC 106382 / 4M15</strain>
    </source>
</reference>
<dbReference type="eggNOG" id="COG1595">
    <property type="taxonomic scope" value="Bacteria"/>
</dbReference>
<keyword evidence="4" id="KW-0238">DNA-binding</keyword>
<dbReference type="InterPro" id="IPR013324">
    <property type="entry name" value="RNA_pol_sigma_r3/r4-like"/>
</dbReference>
<evidence type="ECO:0000256" key="2">
    <source>
        <dbReference type="ARBA" id="ARBA00023015"/>
    </source>
</evidence>
<keyword evidence="5" id="KW-0804">Transcription</keyword>
<dbReference type="SUPFAM" id="SSF88946">
    <property type="entry name" value="Sigma2 domain of RNA polymerase sigma factors"/>
    <property type="match status" value="1"/>
</dbReference>
<dbReference type="CDD" id="cd06171">
    <property type="entry name" value="Sigma70_r4"/>
    <property type="match status" value="1"/>
</dbReference>
<evidence type="ECO:0000259" key="6">
    <source>
        <dbReference type="Pfam" id="PF04542"/>
    </source>
</evidence>
<organism evidence="8 9">
    <name type="scientific">Leadbetterella byssophila (strain DSM 17132 / JCM 16389 / KACC 11308 / NBRC 106382 / 4M15)</name>
    <dbReference type="NCBI Taxonomy" id="649349"/>
    <lineage>
        <taxon>Bacteria</taxon>
        <taxon>Pseudomonadati</taxon>
        <taxon>Bacteroidota</taxon>
        <taxon>Cytophagia</taxon>
        <taxon>Cytophagales</taxon>
        <taxon>Leadbetterellaceae</taxon>
        <taxon>Leadbetterella</taxon>
    </lineage>
</organism>
<evidence type="ECO:0000256" key="5">
    <source>
        <dbReference type="ARBA" id="ARBA00023163"/>
    </source>
</evidence>
<sequence>MLKVKAGSLDHMGLLFERHYQSLFSFIYRMTTDRENSEDMVQNVFLRMIKYRHTYKGEGEFKTWMYHLARNVMNDYFKAKTRKIEVPAEPYDTTSDEKEDQVRLLEIALNKLSEEQREILILSRYQELAYSEIARILEISEANVRVRIHRAIAQLKTIYLKLSE</sequence>
<dbReference type="Pfam" id="PF08281">
    <property type="entry name" value="Sigma70_r4_2"/>
    <property type="match status" value="1"/>
</dbReference>
<dbReference type="HOGENOM" id="CLU_047691_3_4_10"/>
<evidence type="ECO:0000256" key="1">
    <source>
        <dbReference type="ARBA" id="ARBA00010641"/>
    </source>
</evidence>
<dbReference type="EMBL" id="CP002305">
    <property type="protein sequence ID" value="ADQ19211.1"/>
    <property type="molecule type" value="Genomic_DNA"/>
</dbReference>
<dbReference type="NCBIfam" id="TIGR02937">
    <property type="entry name" value="sigma70-ECF"/>
    <property type="match status" value="1"/>
</dbReference>
<feature type="domain" description="RNA polymerase sigma-70 region 2" evidence="6">
    <location>
        <begin position="15"/>
        <end position="82"/>
    </location>
</feature>
<dbReference type="GO" id="GO:0003677">
    <property type="term" value="F:DNA binding"/>
    <property type="evidence" value="ECO:0007669"/>
    <property type="project" value="UniProtKB-KW"/>
</dbReference>
<dbReference type="PANTHER" id="PTHR43133:SF52">
    <property type="entry name" value="ECF RNA POLYMERASE SIGMA FACTOR SIGL"/>
    <property type="match status" value="1"/>
</dbReference>
<dbReference type="OrthoDB" id="9798255at2"/>
<dbReference type="InterPro" id="IPR036388">
    <property type="entry name" value="WH-like_DNA-bd_sf"/>
</dbReference>
<name>E4RZ93_LEAB4</name>
<keyword evidence="2" id="KW-0805">Transcription regulation</keyword>
<evidence type="ECO:0000313" key="9">
    <source>
        <dbReference type="Proteomes" id="UP000007435"/>
    </source>
</evidence>
<dbReference type="Gene3D" id="1.10.10.10">
    <property type="entry name" value="Winged helix-like DNA-binding domain superfamily/Winged helix DNA-binding domain"/>
    <property type="match status" value="1"/>
</dbReference>
<evidence type="ECO:0000256" key="3">
    <source>
        <dbReference type="ARBA" id="ARBA00023082"/>
    </source>
</evidence>
<dbReference type="GO" id="GO:0006352">
    <property type="term" value="P:DNA-templated transcription initiation"/>
    <property type="evidence" value="ECO:0007669"/>
    <property type="project" value="InterPro"/>
</dbReference>